<organism evidence="1">
    <name type="scientific">marine sediment metagenome</name>
    <dbReference type="NCBI Taxonomy" id="412755"/>
    <lineage>
        <taxon>unclassified sequences</taxon>
        <taxon>metagenomes</taxon>
        <taxon>ecological metagenomes</taxon>
    </lineage>
</organism>
<proteinExistence type="predicted"/>
<dbReference type="EMBL" id="BARS01036929">
    <property type="protein sequence ID" value="GAG20545.1"/>
    <property type="molecule type" value="Genomic_DNA"/>
</dbReference>
<reference evidence="1" key="1">
    <citation type="journal article" date="2014" name="Front. Microbiol.">
        <title>High frequency of phylogenetically diverse reductive dehalogenase-homologous genes in deep subseafloor sedimentary metagenomes.</title>
        <authorList>
            <person name="Kawai M."/>
            <person name="Futagami T."/>
            <person name="Toyoda A."/>
            <person name="Takaki Y."/>
            <person name="Nishi S."/>
            <person name="Hori S."/>
            <person name="Arai W."/>
            <person name="Tsubouchi T."/>
            <person name="Morono Y."/>
            <person name="Uchiyama I."/>
            <person name="Ito T."/>
            <person name="Fujiyama A."/>
            <person name="Inagaki F."/>
            <person name="Takami H."/>
        </authorList>
    </citation>
    <scope>NUCLEOTIDE SEQUENCE</scope>
    <source>
        <strain evidence="1">Expedition CK06-06</strain>
    </source>
</reference>
<dbReference type="AlphaFoldDB" id="X0VQQ8"/>
<evidence type="ECO:0008006" key="2">
    <source>
        <dbReference type="Google" id="ProtNLM"/>
    </source>
</evidence>
<feature type="non-terminal residue" evidence="1">
    <location>
        <position position="30"/>
    </location>
</feature>
<gene>
    <name evidence="1" type="ORF">S01H1_56694</name>
</gene>
<protein>
    <recommendedName>
        <fullName evidence="2">DALR anticodon binding domain-containing protein</fullName>
    </recommendedName>
</protein>
<sequence length="30" mass="3382">MRSYRLALVVTFRQAMANCLDALGIVALER</sequence>
<evidence type="ECO:0000313" key="1">
    <source>
        <dbReference type="EMBL" id="GAG20545.1"/>
    </source>
</evidence>
<name>X0VQQ8_9ZZZZ</name>
<comment type="caution">
    <text evidence="1">The sequence shown here is derived from an EMBL/GenBank/DDBJ whole genome shotgun (WGS) entry which is preliminary data.</text>
</comment>
<accession>X0VQQ8</accession>